<dbReference type="Proteomes" id="UP000031036">
    <property type="component" value="Unassembled WGS sequence"/>
</dbReference>
<evidence type="ECO:0000313" key="4">
    <source>
        <dbReference type="EMBL" id="KHN88904.1"/>
    </source>
</evidence>
<dbReference type="PROSITE" id="PS50088">
    <property type="entry name" value="ANK_REPEAT"/>
    <property type="match status" value="6"/>
</dbReference>
<sequence>MTVDQSCIVLEGAKKHSGVAISKNAVKRFAKRTDDDDEMTRCNVQEISQFHFLEQVDCVLANFQACEPHKVPKPIPTLLVIRIIEFDDVDKHIPESDGEVKFLQCQDLCSDDECIPTSTSTMSSNYFAEAISAICENDVTAFEKLLKQHPQLTDSRSRGGRSLLTFAVLHDRLRVVQLLHKKGQQFSDGDDNGDTAIHWATVGDARKSVKYILSLPRATGEMQWILLKDRQGITPIHLAAMLGRTKILKMFTAAVTDYDNFYQCVDRIGQSPLHYAASCARAECCEILLDERLGLPIDQKDNNRHTPLMCAAASSYPGAEECVRLLGRRKSYSITARNNRGRTALHLAIMSCNSTVVDVLLNELACPPETFDNDARTPLHYAAQRGQLDIVEKLLAVNARNATRDCFGVSPAHYAAQGGHRRVVSRILASAGGMDQYDSDGRSCFMWAVIADQEDMVCHFLANFEPDRSYRDKYGYTVLHHAAQVGSLRLVKLLVKEGWNIHDVDHANATPLHLAAGKGCTDVVRLLIMVGANGEQGDSQGRTPIFYACLGGQAHTLKVMISELNCKASHTDKLGRTALHCAAFAGFTACIEVLLDESDCPIYKEDVDQLTALHIACERGKYDCVKHLLQCGAAVNALSKVEDATPLSCAQVNGHQQVFRIRTNHV</sequence>
<name>A0A0B2W5F3_TOXCA</name>
<dbReference type="InterPro" id="IPR002110">
    <property type="entry name" value="Ankyrin_rpt"/>
</dbReference>
<feature type="repeat" description="ANK" evidence="3">
    <location>
        <begin position="608"/>
        <end position="640"/>
    </location>
</feature>
<dbReference type="PANTHER" id="PTHR24198">
    <property type="entry name" value="ANKYRIN REPEAT AND PROTEIN KINASE DOMAIN-CONTAINING PROTEIN"/>
    <property type="match status" value="1"/>
</dbReference>
<dbReference type="PRINTS" id="PR01415">
    <property type="entry name" value="ANKYRIN"/>
</dbReference>
<proteinExistence type="predicted"/>
<keyword evidence="2 3" id="KW-0040">ANK repeat</keyword>
<protein>
    <submittedName>
        <fullName evidence="4">Inversin-A</fullName>
    </submittedName>
</protein>
<dbReference type="SMART" id="SM00248">
    <property type="entry name" value="ANK"/>
    <property type="match status" value="14"/>
</dbReference>
<dbReference type="EMBL" id="JPKZ01000158">
    <property type="protein sequence ID" value="KHN88904.1"/>
    <property type="molecule type" value="Genomic_DNA"/>
</dbReference>
<dbReference type="InterPro" id="IPR036770">
    <property type="entry name" value="Ankyrin_rpt-contain_sf"/>
</dbReference>
<dbReference type="AlphaFoldDB" id="A0A0B2W5F3"/>
<dbReference type="SUPFAM" id="SSF48403">
    <property type="entry name" value="Ankyrin repeat"/>
    <property type="match status" value="2"/>
</dbReference>
<feature type="repeat" description="ANK" evidence="3">
    <location>
        <begin position="374"/>
        <end position="406"/>
    </location>
</feature>
<dbReference type="Gene3D" id="1.25.40.20">
    <property type="entry name" value="Ankyrin repeat-containing domain"/>
    <property type="match status" value="4"/>
</dbReference>
<dbReference type="STRING" id="6265.A0A0B2W5F3"/>
<dbReference type="PROSITE" id="PS50297">
    <property type="entry name" value="ANK_REP_REGION"/>
    <property type="match status" value="5"/>
</dbReference>
<evidence type="ECO:0000256" key="2">
    <source>
        <dbReference type="ARBA" id="ARBA00023043"/>
    </source>
</evidence>
<comment type="caution">
    <text evidence="4">The sequence shown here is derived from an EMBL/GenBank/DDBJ whole genome shotgun (WGS) entry which is preliminary data.</text>
</comment>
<dbReference type="OrthoDB" id="1577640at2759"/>
<reference evidence="4 5" key="1">
    <citation type="submission" date="2014-11" db="EMBL/GenBank/DDBJ databases">
        <title>Genetic blueprint of the zoonotic pathogen Toxocara canis.</title>
        <authorList>
            <person name="Zhu X.-Q."/>
            <person name="Korhonen P.K."/>
            <person name="Cai H."/>
            <person name="Young N.D."/>
            <person name="Nejsum P."/>
            <person name="von Samson-Himmelstjerna G."/>
            <person name="Boag P.R."/>
            <person name="Tan P."/>
            <person name="Li Q."/>
            <person name="Min J."/>
            <person name="Yang Y."/>
            <person name="Wang X."/>
            <person name="Fang X."/>
            <person name="Hall R.S."/>
            <person name="Hofmann A."/>
            <person name="Sternberg P.W."/>
            <person name="Jex A.R."/>
            <person name="Gasser R.B."/>
        </authorList>
    </citation>
    <scope>NUCLEOTIDE SEQUENCE [LARGE SCALE GENOMIC DNA]</scope>
    <source>
        <strain evidence="4">PN_DK_2014</strain>
    </source>
</reference>
<dbReference type="Pfam" id="PF12796">
    <property type="entry name" value="Ank_2"/>
    <property type="match status" value="6"/>
</dbReference>
<evidence type="ECO:0000256" key="1">
    <source>
        <dbReference type="ARBA" id="ARBA00022737"/>
    </source>
</evidence>
<organism evidence="4 5">
    <name type="scientific">Toxocara canis</name>
    <name type="common">Canine roundworm</name>
    <dbReference type="NCBI Taxonomy" id="6265"/>
    <lineage>
        <taxon>Eukaryota</taxon>
        <taxon>Metazoa</taxon>
        <taxon>Ecdysozoa</taxon>
        <taxon>Nematoda</taxon>
        <taxon>Chromadorea</taxon>
        <taxon>Rhabditida</taxon>
        <taxon>Spirurina</taxon>
        <taxon>Ascaridomorpha</taxon>
        <taxon>Ascaridoidea</taxon>
        <taxon>Toxocaridae</taxon>
        <taxon>Toxocara</taxon>
    </lineage>
</organism>
<feature type="repeat" description="ANK" evidence="3">
    <location>
        <begin position="340"/>
        <end position="362"/>
    </location>
</feature>
<keyword evidence="5" id="KW-1185">Reference proteome</keyword>
<feature type="repeat" description="ANK" evidence="3">
    <location>
        <begin position="507"/>
        <end position="539"/>
    </location>
</feature>
<dbReference type="OMA" id="QFSVECL"/>
<evidence type="ECO:0000313" key="5">
    <source>
        <dbReference type="Proteomes" id="UP000031036"/>
    </source>
</evidence>
<feature type="repeat" description="ANK" evidence="3">
    <location>
        <begin position="474"/>
        <end position="506"/>
    </location>
</feature>
<dbReference type="PANTHER" id="PTHR24198:SF165">
    <property type="entry name" value="ANKYRIN REPEAT-CONTAINING PROTEIN-RELATED"/>
    <property type="match status" value="1"/>
</dbReference>
<accession>A0A0B2W5F3</accession>
<evidence type="ECO:0000256" key="3">
    <source>
        <dbReference type="PROSITE-ProRule" id="PRU00023"/>
    </source>
</evidence>
<feature type="repeat" description="ANK" evidence="3">
    <location>
        <begin position="407"/>
        <end position="439"/>
    </location>
</feature>
<gene>
    <name evidence="4" type="primary">invs-a</name>
    <name evidence="4" type="ORF">Tcan_13190</name>
</gene>
<keyword evidence="1" id="KW-0677">Repeat</keyword>